<dbReference type="PANTHER" id="PTHR11113">
    <property type="entry name" value="N-ACETYLGLUCOSAMINE-6-PHOSPHATE DEACETYLASE"/>
    <property type="match status" value="1"/>
</dbReference>
<dbReference type="EMBL" id="JASKHM010000017">
    <property type="protein sequence ID" value="MEQ4485800.1"/>
    <property type="molecule type" value="Genomic_DNA"/>
</dbReference>
<organism evidence="7 8">
    <name type="scientific">Cohnella silvisoli</name>
    <dbReference type="NCBI Taxonomy" id="2873699"/>
    <lineage>
        <taxon>Bacteria</taxon>
        <taxon>Bacillati</taxon>
        <taxon>Bacillota</taxon>
        <taxon>Bacilli</taxon>
        <taxon>Bacillales</taxon>
        <taxon>Paenibacillaceae</taxon>
        <taxon>Cohnella</taxon>
    </lineage>
</organism>
<dbReference type="EC" id="3.5.1.25" evidence="7"/>
<keyword evidence="8" id="KW-1185">Reference proteome</keyword>
<comment type="caution">
    <text evidence="7">The sequence shown here is derived from an EMBL/GenBank/DDBJ whole genome shotgun (WGS) entry which is preliminary data.</text>
</comment>
<dbReference type="RefSeq" id="WP_232188639.1">
    <property type="nucleotide sequence ID" value="NZ_JAIOAP010000016.1"/>
</dbReference>
<dbReference type="SUPFAM" id="SSF51556">
    <property type="entry name" value="Metallo-dependent hydrolases"/>
    <property type="match status" value="1"/>
</dbReference>
<dbReference type="SUPFAM" id="SSF51338">
    <property type="entry name" value="Composite domain of metallo-dependent hydrolases"/>
    <property type="match status" value="1"/>
</dbReference>
<dbReference type="InterPro" id="IPR011059">
    <property type="entry name" value="Metal-dep_hydrolase_composite"/>
</dbReference>
<keyword evidence="3 5" id="KW-0378">Hydrolase</keyword>
<dbReference type="Gene3D" id="3.20.20.140">
    <property type="entry name" value="Metal-dependent hydrolases"/>
    <property type="match status" value="1"/>
</dbReference>
<evidence type="ECO:0000256" key="2">
    <source>
        <dbReference type="ARBA" id="ARBA00022723"/>
    </source>
</evidence>
<dbReference type="InterPro" id="IPR006680">
    <property type="entry name" value="Amidohydro-rel"/>
</dbReference>
<name>A0ABV1L0H8_9BACL</name>
<sequence>MNGIDRNADDSITVIHNGKIVTERDGIIESGTIAWRGEHIAYVGEDTNFPEWQFRDGNSRVSIDAHAGWVVPGFIDVHVHGGDGRDFMEANDESYDAITRFHRRHGTTGLLATTVTASPQAIERVVRFAKYYQNKDTHNGQLLGVHLEGPFISPAQPGAQDPRYIALPRREWLEGWTMEHPDTIRMLTLAPELDGAKSLIGWLNEHGIVPSCGHTNASYGQIIEAAEQGLRHAAHTFNAMKGIHHREPGTVGAILDDARISAEIIADGHHVHPACIRLLAKLKGPDRLILVTDAIAATGMADGEYHLAGHDVVVKDAVSRLKHGGNLAGSTLTMIDACRYMMETVGLDIGQVSRYASGNPARLLGLEQRMGSLEEGKLANVLLLSPQLKLQAVWVRGKKV</sequence>
<protein>
    <submittedName>
        <fullName evidence="7">N-acetylglucosamine-6-phosphate deacetylase</fullName>
        <ecNumber evidence="7">3.5.1.25</ecNumber>
    </submittedName>
</protein>
<dbReference type="NCBIfam" id="TIGR00221">
    <property type="entry name" value="nagA"/>
    <property type="match status" value="1"/>
</dbReference>
<dbReference type="PANTHER" id="PTHR11113:SF14">
    <property type="entry name" value="N-ACETYLGLUCOSAMINE-6-PHOSPHATE DEACETYLASE"/>
    <property type="match status" value="1"/>
</dbReference>
<dbReference type="Pfam" id="PF01979">
    <property type="entry name" value="Amidohydro_1"/>
    <property type="match status" value="1"/>
</dbReference>
<evidence type="ECO:0000256" key="5">
    <source>
        <dbReference type="PIRNR" id="PIRNR038994"/>
    </source>
</evidence>
<proteinExistence type="inferred from homology"/>
<dbReference type="CDD" id="cd00854">
    <property type="entry name" value="NagA"/>
    <property type="match status" value="1"/>
</dbReference>
<keyword evidence="4 5" id="KW-0119">Carbohydrate metabolism</keyword>
<evidence type="ECO:0000313" key="8">
    <source>
        <dbReference type="Proteomes" id="UP001493487"/>
    </source>
</evidence>
<feature type="domain" description="Amidohydrolase-related" evidence="6">
    <location>
        <begin position="69"/>
        <end position="400"/>
    </location>
</feature>
<evidence type="ECO:0000313" key="7">
    <source>
        <dbReference type="EMBL" id="MEQ4485800.1"/>
    </source>
</evidence>
<evidence type="ECO:0000259" key="6">
    <source>
        <dbReference type="Pfam" id="PF01979"/>
    </source>
</evidence>
<keyword evidence="2" id="KW-0479">Metal-binding</keyword>
<evidence type="ECO:0000256" key="4">
    <source>
        <dbReference type="ARBA" id="ARBA00023277"/>
    </source>
</evidence>
<reference evidence="7 8" key="1">
    <citation type="journal article" date="2023" name="Genome Announc.">
        <title>Pan-Genome Analyses of the Genus Cohnella and Proposal of the Novel Species Cohnella silvisoli sp. nov., Isolated from Forest Soil.</title>
        <authorList>
            <person name="Wang C."/>
            <person name="Mao L."/>
            <person name="Bao G."/>
            <person name="Zhu H."/>
        </authorList>
    </citation>
    <scope>NUCLEOTIDE SEQUENCE [LARGE SCALE GENOMIC DNA]</scope>
    <source>
        <strain evidence="7 8">NL03-T5-1</strain>
    </source>
</reference>
<dbReference type="Proteomes" id="UP001493487">
    <property type="component" value="Unassembled WGS sequence"/>
</dbReference>
<gene>
    <name evidence="7" type="primary">nagA</name>
    <name evidence="7" type="ORF">QJS35_25805</name>
</gene>
<dbReference type="GO" id="GO:0008448">
    <property type="term" value="F:N-acetylglucosamine-6-phosphate deacetylase activity"/>
    <property type="evidence" value="ECO:0007669"/>
    <property type="project" value="UniProtKB-EC"/>
</dbReference>
<dbReference type="InterPro" id="IPR032466">
    <property type="entry name" value="Metal_Hydrolase"/>
</dbReference>
<evidence type="ECO:0000256" key="1">
    <source>
        <dbReference type="ARBA" id="ARBA00010716"/>
    </source>
</evidence>
<dbReference type="Gene3D" id="2.30.40.10">
    <property type="entry name" value="Urease, subunit C, domain 1"/>
    <property type="match status" value="1"/>
</dbReference>
<dbReference type="PIRSF" id="PIRSF038994">
    <property type="entry name" value="NagA"/>
    <property type="match status" value="1"/>
</dbReference>
<dbReference type="InterPro" id="IPR003764">
    <property type="entry name" value="GlcNAc_6-P_deAcase"/>
</dbReference>
<evidence type="ECO:0000256" key="3">
    <source>
        <dbReference type="ARBA" id="ARBA00022801"/>
    </source>
</evidence>
<comment type="similarity">
    <text evidence="1 5">Belongs to the metallo-dependent hydrolases superfamily. NagA family.</text>
</comment>
<accession>A0ABV1L0H8</accession>